<keyword evidence="14 19" id="KW-0472">Membrane</keyword>
<keyword evidence="9" id="KW-0418">Kinase</keyword>
<dbReference type="SMART" id="SM00062">
    <property type="entry name" value="PBPb"/>
    <property type="match status" value="2"/>
</dbReference>
<dbReference type="InterPro" id="IPR036097">
    <property type="entry name" value="HisK_dim/P_sf"/>
</dbReference>
<dbReference type="SMART" id="SM00388">
    <property type="entry name" value="HisKA"/>
    <property type="match status" value="1"/>
</dbReference>
<evidence type="ECO:0000313" key="23">
    <source>
        <dbReference type="EMBL" id="NOJ12803.1"/>
    </source>
</evidence>
<evidence type="ECO:0000256" key="3">
    <source>
        <dbReference type="ARBA" id="ARBA00012438"/>
    </source>
</evidence>
<dbReference type="Pfam" id="PF00512">
    <property type="entry name" value="HisKA"/>
    <property type="match status" value="1"/>
</dbReference>
<evidence type="ECO:0000256" key="8">
    <source>
        <dbReference type="ARBA" id="ARBA00022741"/>
    </source>
</evidence>
<dbReference type="CDD" id="cd16922">
    <property type="entry name" value="HATPase_EvgS-ArcB-TorS-like"/>
    <property type="match status" value="1"/>
</dbReference>
<evidence type="ECO:0000259" key="20">
    <source>
        <dbReference type="PROSITE" id="PS50109"/>
    </source>
</evidence>
<dbReference type="InterPro" id="IPR001789">
    <property type="entry name" value="Sig_transdc_resp-reg_receiver"/>
</dbReference>
<dbReference type="EC" id="2.7.13.3" evidence="3"/>
<dbReference type="GO" id="GO:0000155">
    <property type="term" value="F:phosphorelay sensor kinase activity"/>
    <property type="evidence" value="ECO:0007669"/>
    <property type="project" value="InterPro"/>
</dbReference>
<dbReference type="SUPFAM" id="SSF53850">
    <property type="entry name" value="Periplasmic binding protein-like II"/>
    <property type="match status" value="3"/>
</dbReference>
<evidence type="ECO:0000256" key="13">
    <source>
        <dbReference type="ARBA" id="ARBA00023012"/>
    </source>
</evidence>
<dbReference type="CDD" id="cd17546">
    <property type="entry name" value="REC_hyHK_CKI1_RcsC-like"/>
    <property type="match status" value="1"/>
</dbReference>
<dbReference type="Pfam" id="PF13426">
    <property type="entry name" value="PAS_9"/>
    <property type="match status" value="1"/>
</dbReference>
<dbReference type="PROSITE" id="PS50109">
    <property type="entry name" value="HIS_KIN"/>
    <property type="match status" value="1"/>
</dbReference>
<protein>
    <recommendedName>
        <fullName evidence="16">Sensory/regulatory protein RpfC</fullName>
        <ecNumber evidence="3">2.7.13.3</ecNumber>
    </recommendedName>
</protein>
<keyword evidence="13" id="KW-0902">Two-component regulatory system</keyword>
<dbReference type="EMBL" id="VTXL01000005">
    <property type="protein sequence ID" value="NOJ12803.1"/>
    <property type="molecule type" value="Genomic_DNA"/>
</dbReference>
<dbReference type="InterPro" id="IPR036890">
    <property type="entry name" value="HATPase_C_sf"/>
</dbReference>
<dbReference type="FunFam" id="1.10.287.130:FF:000002">
    <property type="entry name" value="Two-component osmosensing histidine kinase"/>
    <property type="match status" value="1"/>
</dbReference>
<feature type="domain" description="Histidine kinase" evidence="20">
    <location>
        <begin position="1057"/>
        <end position="1278"/>
    </location>
</feature>
<comment type="subcellular location">
    <subcellularLocation>
        <location evidence="2">Cell membrane</location>
        <topology evidence="2">Multi-pass membrane protein</topology>
    </subcellularLocation>
</comment>
<evidence type="ECO:0000256" key="9">
    <source>
        <dbReference type="ARBA" id="ARBA00022777"/>
    </source>
</evidence>
<evidence type="ECO:0000259" key="22">
    <source>
        <dbReference type="PROSITE" id="PS50894"/>
    </source>
</evidence>
<reference evidence="23 24" key="1">
    <citation type="submission" date="2019-09" db="EMBL/GenBank/DDBJ databases">
        <title>Draft genome sequencing and comparative genomics of hatchery-associated Vibrios.</title>
        <authorList>
            <person name="Kehlet-Delgado H."/>
            <person name="Mueller R.S."/>
        </authorList>
    </citation>
    <scope>NUCLEOTIDE SEQUENCE [LARGE SCALE GENOMIC DNA]</scope>
    <source>
        <strain evidence="23 24">99-70-13A3</strain>
    </source>
</reference>
<dbReference type="Gene3D" id="3.30.450.20">
    <property type="entry name" value="PAS domain"/>
    <property type="match status" value="1"/>
</dbReference>
<evidence type="ECO:0000256" key="2">
    <source>
        <dbReference type="ARBA" id="ARBA00004651"/>
    </source>
</evidence>
<sequence length="1635" mass="183880">MNKRFVIWIKQCFILISSLLFLLIGLPHAHAVSVSEDDLTRWLESKPKVTFIALSSHYPYSFIDDRGEVSGIIRDWANEFELNYGIETDFISVNSNSDAKQALLDGKGDVFPFQQFDPSEGGRFLATNPYIPYQIAVILPTDNIEQSDKRRIAMVQDSIDLEKSGVQLSSIERVQFDTAIDAIRALEDGSVDGMLAEPVTTLNLAHKSGVYSLAVNYVLDRWKYIEAAMVVRTKDTELLALLNQQIATFDIGKKNRILSHWLKDSPYRTPVKGVFGFGNPPYMYPDSTSVGIEHDIMQRALNNMGYRLGDVVTLPRSAAKQAIDNNSSISFVSGIQADGSSVHFLSDTVMDVEFVPVSLKRRNLNLKSAKNLSLGALLFDETSPIKNSVELLKGKVSIDRIEDIDSLESAFSQLRAQNVDLLMVEKRVLRWFVTNTRFIEMREIELHEDFKVDYPIYVDFRTPKLRDSFNEAIKYLKQTDDEFEQILETQVKNDLTPVLRKADIIAQISAYFIVNDRFEELPKIFDIFDAEHTFKVISAQADNNKRPIESWYLGEVLDSSLSKKNTSELSSVTKGAGYKTQTGSINAGFMTFYFDVNSVESNYVYFPSIDQFESFGEGAQRYISDVYQSNSLTGELLNLSQKERQWIKDHPELKIGIDPNSLPYEALSNKDEYIGMIDDYLKLIEQKTGLRLSHVDVESWQETRRLVDHRRVHLVSAAVENRSLGESVKPAKALFSSRLAIASRRDVNSIVLKEVKGWKLGILASGANTEAIVESYPNIEWDLVESTKEGLDRVESGELDGFIDTVDVLNYLINSFGYRGIGIIGRLDFFLSPTLHVIKSEPLLLSIVNKAIGSISAEDHQKISAKWAAPKAIEKVDYQLVYTISVFSVVIVLLIVFWNRKLSKQITIANNATEALRKAQNQLYNILNTSPIAASVIVDEQVRYANDTAKRLFGVERRELSSIDVEVVYNTLSDRDDLYKELSLNGKVVNRELVLRKFDGSRFVALVSYYLLELDGEVATLFWAFDISEMKRLNEQLEEEKKRADLASQAKSEFLANMSHEIRTPMNAIIGLSYLAIGEISNPVARNYIEKVHRSGHSLLTIINDILDFSKIEAGQLVIDSIPFDPVTTFKDVIELMESKAIEKQLNLSMSIAPELEMPMLGDPLRLFQVILNLIGNAIKFTEYGQVTLAVELVKSDENSVSMKIIVSDTGIGISEENLHKLFQAFSQADSTTTRRFGGTGLGLNISQKLVQAMGSEISVVSILGQGSEFSFPLTLPRSNTEELADFKSQELKLDYHIEFKGQRVLLVEDNELNQDLALAYFSRAKLNADLAENGAEAVALAQTNDYEMIFMDLQMPIMDGFEATRKIREFDAKVPIIAMSANVFADAKQRARDAGVTDFLDKPIIIDKATSLLIKYIVPEVMVEEKAAPLDGQAEQLEGLTNQPNSIDVISVFSQQRFEQLTHHDAELQNKLIGKFHSSAPNMMVDAFDNLAQDDWITLERNLHTLKSMAASIGGLRFADLMGELEDKAHNRLCDDQALREGEARLVELIAATESQIVKPQVEYMSEASAMGTVVKEDQRVKLLSLLEAYDNDATQYVAELLTEYPNSIALNDVQRALDNYDFERACEVLQTLE</sequence>
<evidence type="ECO:0000256" key="16">
    <source>
        <dbReference type="ARBA" id="ARBA00068150"/>
    </source>
</evidence>
<dbReference type="Gene3D" id="3.40.190.10">
    <property type="entry name" value="Periplasmic binding protein-like II"/>
    <property type="match status" value="6"/>
</dbReference>
<dbReference type="InterPro" id="IPR005467">
    <property type="entry name" value="His_kinase_dom"/>
</dbReference>
<dbReference type="SUPFAM" id="SSF52172">
    <property type="entry name" value="CheY-like"/>
    <property type="match status" value="1"/>
</dbReference>
<dbReference type="InterPro" id="IPR035965">
    <property type="entry name" value="PAS-like_dom_sf"/>
</dbReference>
<dbReference type="InterPro" id="IPR000014">
    <property type="entry name" value="PAS"/>
</dbReference>
<evidence type="ECO:0000256" key="19">
    <source>
        <dbReference type="SAM" id="Phobius"/>
    </source>
</evidence>
<comment type="caution">
    <text evidence="23">The sequence shown here is derived from an EMBL/GenBank/DDBJ whole genome shotgun (WGS) entry which is preliminary data.</text>
</comment>
<keyword evidence="5 18" id="KW-0597">Phosphoprotein</keyword>
<feature type="domain" description="Response regulatory" evidence="21">
    <location>
        <begin position="1304"/>
        <end position="1418"/>
    </location>
</feature>
<evidence type="ECO:0000256" key="15">
    <source>
        <dbReference type="ARBA" id="ARBA00064003"/>
    </source>
</evidence>
<comment type="catalytic activity">
    <reaction evidence="1">
        <text>ATP + protein L-histidine = ADP + protein N-phospho-L-histidine.</text>
        <dbReference type="EC" id="2.7.13.3"/>
    </reaction>
</comment>
<feature type="transmembrane region" description="Helical" evidence="19">
    <location>
        <begin position="1003"/>
        <end position="1025"/>
    </location>
</feature>
<evidence type="ECO:0000256" key="1">
    <source>
        <dbReference type="ARBA" id="ARBA00000085"/>
    </source>
</evidence>
<evidence type="ECO:0000313" key="24">
    <source>
        <dbReference type="Proteomes" id="UP000519158"/>
    </source>
</evidence>
<proteinExistence type="predicted"/>
<dbReference type="Pfam" id="PF01627">
    <property type="entry name" value="Hpt"/>
    <property type="match status" value="1"/>
</dbReference>
<evidence type="ECO:0000256" key="18">
    <source>
        <dbReference type="PROSITE-ProRule" id="PRU00169"/>
    </source>
</evidence>
<dbReference type="PANTHER" id="PTHR45339:SF1">
    <property type="entry name" value="HYBRID SIGNAL TRANSDUCTION HISTIDINE KINASE J"/>
    <property type="match status" value="1"/>
</dbReference>
<feature type="modified residue" description="Phosphohistidine" evidence="17">
    <location>
        <position position="1505"/>
    </location>
</feature>
<keyword evidence="11" id="KW-0067">ATP-binding</keyword>
<dbReference type="PANTHER" id="PTHR45339">
    <property type="entry name" value="HYBRID SIGNAL TRANSDUCTION HISTIDINE KINASE J"/>
    <property type="match status" value="1"/>
</dbReference>
<keyword evidence="6" id="KW-0808">Transferase</keyword>
<keyword evidence="8" id="KW-0547">Nucleotide-binding</keyword>
<dbReference type="SUPFAM" id="SSF47384">
    <property type="entry name" value="Homodimeric domain of signal transducing histidine kinase"/>
    <property type="match status" value="1"/>
</dbReference>
<dbReference type="GO" id="GO:0005524">
    <property type="term" value="F:ATP binding"/>
    <property type="evidence" value="ECO:0007669"/>
    <property type="project" value="UniProtKB-KW"/>
</dbReference>
<dbReference type="Gene3D" id="3.40.50.2300">
    <property type="match status" value="1"/>
</dbReference>
<evidence type="ECO:0000256" key="6">
    <source>
        <dbReference type="ARBA" id="ARBA00022679"/>
    </source>
</evidence>
<keyword evidence="12 19" id="KW-1133">Transmembrane helix</keyword>
<dbReference type="InterPro" id="IPR003594">
    <property type="entry name" value="HATPase_dom"/>
</dbReference>
<evidence type="ECO:0000256" key="11">
    <source>
        <dbReference type="ARBA" id="ARBA00022840"/>
    </source>
</evidence>
<keyword evidence="7 19" id="KW-0812">Transmembrane</keyword>
<evidence type="ECO:0000256" key="5">
    <source>
        <dbReference type="ARBA" id="ARBA00022553"/>
    </source>
</evidence>
<dbReference type="SMART" id="SM00387">
    <property type="entry name" value="HATPase_c"/>
    <property type="match status" value="1"/>
</dbReference>
<dbReference type="InterPro" id="IPR011006">
    <property type="entry name" value="CheY-like_superfamily"/>
</dbReference>
<dbReference type="InterPro" id="IPR004358">
    <property type="entry name" value="Sig_transdc_His_kin-like_C"/>
</dbReference>
<dbReference type="Gene3D" id="3.30.565.10">
    <property type="entry name" value="Histidine kinase-like ATPase, C-terminal domain"/>
    <property type="match status" value="1"/>
</dbReference>
<dbReference type="NCBIfam" id="TIGR00229">
    <property type="entry name" value="sensory_box"/>
    <property type="match status" value="1"/>
</dbReference>
<dbReference type="CDD" id="cd01007">
    <property type="entry name" value="PBP2_BvgS_HisK_like"/>
    <property type="match status" value="1"/>
</dbReference>
<evidence type="ECO:0000256" key="14">
    <source>
        <dbReference type="ARBA" id="ARBA00023136"/>
    </source>
</evidence>
<feature type="transmembrane region" description="Helical" evidence="19">
    <location>
        <begin position="880"/>
        <end position="898"/>
    </location>
</feature>
<evidence type="ECO:0000256" key="7">
    <source>
        <dbReference type="ARBA" id="ARBA00022692"/>
    </source>
</evidence>
<evidence type="ECO:0000256" key="4">
    <source>
        <dbReference type="ARBA" id="ARBA00022475"/>
    </source>
</evidence>
<dbReference type="PRINTS" id="PR00344">
    <property type="entry name" value="BCTRLSENSOR"/>
</dbReference>
<dbReference type="SUPFAM" id="SSF55785">
    <property type="entry name" value="PYP-like sensor domain (PAS domain)"/>
    <property type="match status" value="1"/>
</dbReference>
<dbReference type="Gene3D" id="1.20.120.160">
    <property type="entry name" value="HPT domain"/>
    <property type="match status" value="1"/>
</dbReference>
<accession>A0A7Y4D539</accession>
<dbReference type="SMART" id="SM00448">
    <property type="entry name" value="REC"/>
    <property type="match status" value="1"/>
</dbReference>
<dbReference type="InterPro" id="IPR008207">
    <property type="entry name" value="Sig_transdc_His_kin_Hpt_dom"/>
</dbReference>
<evidence type="ECO:0000259" key="21">
    <source>
        <dbReference type="PROSITE" id="PS50110"/>
    </source>
</evidence>
<name>A0A7Y4D539_VIBSP</name>
<dbReference type="PROSITE" id="PS50894">
    <property type="entry name" value="HPT"/>
    <property type="match status" value="1"/>
</dbReference>
<dbReference type="Proteomes" id="UP000519158">
    <property type="component" value="Unassembled WGS sequence"/>
</dbReference>
<evidence type="ECO:0000256" key="10">
    <source>
        <dbReference type="ARBA" id="ARBA00022801"/>
    </source>
</evidence>
<dbReference type="CDD" id="cd00082">
    <property type="entry name" value="HisKA"/>
    <property type="match status" value="1"/>
</dbReference>
<dbReference type="RefSeq" id="WP_171328474.1">
    <property type="nucleotide sequence ID" value="NZ_CAWPOP010000035.1"/>
</dbReference>
<comment type="subunit">
    <text evidence="15">At low DSF concentrations, interacts with RpfF.</text>
</comment>
<dbReference type="GO" id="GO:0005886">
    <property type="term" value="C:plasma membrane"/>
    <property type="evidence" value="ECO:0007669"/>
    <property type="project" value="UniProtKB-SubCell"/>
</dbReference>
<dbReference type="PROSITE" id="PS50110">
    <property type="entry name" value="RESPONSE_REGULATORY"/>
    <property type="match status" value="1"/>
</dbReference>
<feature type="modified residue" description="4-aspartylphosphate" evidence="18">
    <location>
        <position position="1353"/>
    </location>
</feature>
<evidence type="ECO:0000256" key="12">
    <source>
        <dbReference type="ARBA" id="ARBA00022989"/>
    </source>
</evidence>
<gene>
    <name evidence="23" type="ORF">F0234_08530</name>
</gene>
<keyword evidence="10" id="KW-0378">Hydrolase</keyword>
<dbReference type="InterPro" id="IPR003661">
    <property type="entry name" value="HisK_dim/P_dom"/>
</dbReference>
<dbReference type="Pfam" id="PF00072">
    <property type="entry name" value="Response_reg"/>
    <property type="match status" value="1"/>
</dbReference>
<dbReference type="Pfam" id="PF02518">
    <property type="entry name" value="HATPase_c"/>
    <property type="match status" value="1"/>
</dbReference>
<feature type="domain" description="HPt" evidence="22">
    <location>
        <begin position="1466"/>
        <end position="1565"/>
    </location>
</feature>
<dbReference type="Gene3D" id="1.10.287.130">
    <property type="match status" value="1"/>
</dbReference>
<dbReference type="InterPro" id="IPR001638">
    <property type="entry name" value="Solute-binding_3/MltF_N"/>
</dbReference>
<dbReference type="SUPFAM" id="SSF47226">
    <property type="entry name" value="Histidine-containing phosphotransfer domain, HPT domain"/>
    <property type="match status" value="1"/>
</dbReference>
<dbReference type="SUPFAM" id="SSF55874">
    <property type="entry name" value="ATPase domain of HSP90 chaperone/DNA topoisomerase II/histidine kinase"/>
    <property type="match status" value="1"/>
</dbReference>
<organism evidence="23 24">
    <name type="scientific">Vibrio splendidus</name>
    <dbReference type="NCBI Taxonomy" id="29497"/>
    <lineage>
        <taxon>Bacteria</taxon>
        <taxon>Pseudomonadati</taxon>
        <taxon>Pseudomonadota</taxon>
        <taxon>Gammaproteobacteria</taxon>
        <taxon>Vibrionales</taxon>
        <taxon>Vibrionaceae</taxon>
        <taxon>Vibrio</taxon>
    </lineage>
</organism>
<keyword evidence="4" id="KW-1003">Cell membrane</keyword>
<dbReference type="InterPro" id="IPR036641">
    <property type="entry name" value="HPT_dom_sf"/>
</dbReference>
<evidence type="ECO:0000256" key="17">
    <source>
        <dbReference type="PROSITE-ProRule" id="PRU00110"/>
    </source>
</evidence>
<dbReference type="GO" id="GO:0016787">
    <property type="term" value="F:hydrolase activity"/>
    <property type="evidence" value="ECO:0007669"/>
    <property type="project" value="UniProtKB-KW"/>
</dbReference>
<dbReference type="FunFam" id="3.30.565.10:FF:000010">
    <property type="entry name" value="Sensor histidine kinase RcsC"/>
    <property type="match status" value="1"/>
</dbReference>
<dbReference type="Pfam" id="PF00497">
    <property type="entry name" value="SBP_bac_3"/>
    <property type="match status" value="2"/>
</dbReference>